<keyword evidence="2" id="KW-0347">Helicase</keyword>
<proteinExistence type="predicted"/>
<comment type="caution">
    <text evidence="2">The sequence shown here is derived from an EMBL/GenBank/DDBJ whole genome shotgun (WGS) entry which is preliminary data.</text>
</comment>
<feature type="domain" description="Helicase XPB/Ssl2 N-terminal" evidence="1">
    <location>
        <begin position="367"/>
        <end position="447"/>
    </location>
</feature>
<evidence type="ECO:0000313" key="2">
    <source>
        <dbReference type="EMBL" id="MBW7474191.1"/>
    </source>
</evidence>
<dbReference type="Pfam" id="PF13625">
    <property type="entry name" value="Helicase_C_3"/>
    <property type="match status" value="1"/>
</dbReference>
<dbReference type="InterPro" id="IPR032830">
    <property type="entry name" value="XPB/Ssl2_N"/>
</dbReference>
<dbReference type="Proteomes" id="UP000812277">
    <property type="component" value="Unassembled WGS sequence"/>
</dbReference>
<protein>
    <submittedName>
        <fullName evidence="2">Helicase-associated domain-containing protein</fullName>
    </submittedName>
</protein>
<evidence type="ECO:0000259" key="1">
    <source>
        <dbReference type="Pfam" id="PF13625"/>
    </source>
</evidence>
<sequence length="595" mass="66301">MNFADLIGKLGHSRIERYSAHPLWSHMDKESWFQNSPLKLEAVRESWSKLPSEAARVLAMIVNRFGAAPFQEEGLLQGADRSIAGSLHRLGLLYLVEAGIVFAVRRGWGEKLYFVPGDMFFHWHRSIYERGASPLPDNADVWSEEAARSPLSLQLLHMLAELKRTGMKRTAKGLLAKRVIDKCAAQIELQPSEAMFLKLALSDPSYTAYPLHVGMMLDLAMKFQLLGTAPDSFLFHEDNWNLWLRASSGLEQEQALLRIVMEQYALGSSTAIATAAAALSGLEFMKWYAIEDSAARQWCQLMVGLGWMERAECAKDIEGMQSIESIQRMQSTQSVKGVEVYRWLIPPWPYGGSTDAAEGTSGEAGIMIATDGDIYVPPHVPAAVRWQLEMVAARKQSDAVAVYRINEQSLAKALELGYTGPQVVQLLEAASGKPLPSPVYVGISGMMEDQWDAAATKLSSAPALSERERSEPLDCSAALFHAPGSFLAQYDPIVEVPAPQSLFSGLEAIPSAWLKGLRRYHPTTRRELLEQALRWRISVTLKCGDSLMPFVPERIESDKENWAVFGYEQGNEEAALVRLTPDMWQEMMLQLPQLQ</sequence>
<accession>A0ABS7D2Z9</accession>
<gene>
    <name evidence="2" type="ORF">K0T92_05500</name>
</gene>
<name>A0ABS7D2Z9_9BACL</name>
<evidence type="ECO:0000313" key="3">
    <source>
        <dbReference type="Proteomes" id="UP000812277"/>
    </source>
</evidence>
<keyword evidence="2" id="KW-0547">Nucleotide-binding</keyword>
<organism evidence="2 3">
    <name type="scientific">Paenibacillus oenotherae</name>
    <dbReference type="NCBI Taxonomy" id="1435645"/>
    <lineage>
        <taxon>Bacteria</taxon>
        <taxon>Bacillati</taxon>
        <taxon>Bacillota</taxon>
        <taxon>Bacilli</taxon>
        <taxon>Bacillales</taxon>
        <taxon>Paenibacillaceae</taxon>
        <taxon>Paenibacillus</taxon>
    </lineage>
</organism>
<keyword evidence="2" id="KW-0378">Hydrolase</keyword>
<dbReference type="RefSeq" id="WP_219871426.1">
    <property type="nucleotide sequence ID" value="NZ_JAHZIJ010000002.1"/>
</dbReference>
<keyword evidence="3" id="KW-1185">Reference proteome</keyword>
<reference evidence="2 3" key="1">
    <citation type="submission" date="2021-07" db="EMBL/GenBank/DDBJ databases">
        <title>Paenibacillus radiodurans sp. nov., isolated from the southeastern edge of Tengger Desert.</title>
        <authorList>
            <person name="Zhang G."/>
        </authorList>
    </citation>
    <scope>NUCLEOTIDE SEQUENCE [LARGE SCALE GENOMIC DNA]</scope>
    <source>
        <strain evidence="2 3">DT7-4</strain>
    </source>
</reference>
<dbReference type="EMBL" id="JAHZIJ010000002">
    <property type="protein sequence ID" value="MBW7474191.1"/>
    <property type="molecule type" value="Genomic_DNA"/>
</dbReference>
<dbReference type="GO" id="GO:0004386">
    <property type="term" value="F:helicase activity"/>
    <property type="evidence" value="ECO:0007669"/>
    <property type="project" value="UniProtKB-KW"/>
</dbReference>
<keyword evidence="2" id="KW-0067">ATP-binding</keyword>